<sequence length="39" mass="4611">MEKFKQNSMPKLIEDEILKRNPNKDPKDIKIEGAQKEIN</sequence>
<evidence type="ECO:0000256" key="1">
    <source>
        <dbReference type="SAM" id="MobiDB-lite"/>
    </source>
</evidence>
<dbReference type="EMBL" id="JAUSUB010000002">
    <property type="protein sequence ID" value="MDQ0268664.1"/>
    <property type="molecule type" value="Genomic_DNA"/>
</dbReference>
<accession>A0ABU0ABP2</accession>
<feature type="region of interest" description="Disordered" evidence="1">
    <location>
        <begin position="1"/>
        <end position="39"/>
    </location>
</feature>
<protein>
    <submittedName>
        <fullName evidence="2">Uncharacterized protein</fullName>
    </submittedName>
</protein>
<dbReference type="Proteomes" id="UP001238088">
    <property type="component" value="Unassembled WGS sequence"/>
</dbReference>
<gene>
    <name evidence="2" type="ORF">J2S17_000533</name>
</gene>
<comment type="caution">
    <text evidence="2">The sequence shown here is derived from an EMBL/GenBank/DDBJ whole genome shotgun (WGS) entry which is preliminary data.</text>
</comment>
<keyword evidence="3" id="KW-1185">Reference proteome</keyword>
<proteinExistence type="predicted"/>
<evidence type="ECO:0000313" key="2">
    <source>
        <dbReference type="EMBL" id="MDQ0268664.1"/>
    </source>
</evidence>
<name>A0ABU0ABP2_9BACI</name>
<feature type="compositionally biased region" description="Basic and acidic residues" evidence="1">
    <location>
        <begin position="12"/>
        <end position="39"/>
    </location>
</feature>
<organism evidence="2 3">
    <name type="scientific">Cytobacillus purgationiresistens</name>
    <dbReference type="NCBI Taxonomy" id="863449"/>
    <lineage>
        <taxon>Bacteria</taxon>
        <taxon>Bacillati</taxon>
        <taxon>Bacillota</taxon>
        <taxon>Bacilli</taxon>
        <taxon>Bacillales</taxon>
        <taxon>Bacillaceae</taxon>
        <taxon>Cytobacillus</taxon>
    </lineage>
</organism>
<evidence type="ECO:0000313" key="3">
    <source>
        <dbReference type="Proteomes" id="UP001238088"/>
    </source>
</evidence>
<reference evidence="2 3" key="1">
    <citation type="submission" date="2023-07" db="EMBL/GenBank/DDBJ databases">
        <title>Genomic Encyclopedia of Type Strains, Phase IV (KMG-IV): sequencing the most valuable type-strain genomes for metagenomic binning, comparative biology and taxonomic classification.</title>
        <authorList>
            <person name="Goeker M."/>
        </authorList>
    </citation>
    <scope>NUCLEOTIDE SEQUENCE [LARGE SCALE GENOMIC DNA]</scope>
    <source>
        <strain evidence="2 3">DSM 23494</strain>
    </source>
</reference>